<accession>A0ABX3IG98</accession>
<dbReference type="Pfam" id="PF14343">
    <property type="entry name" value="PrcB_C"/>
    <property type="match status" value="1"/>
</dbReference>
<evidence type="ECO:0000259" key="1">
    <source>
        <dbReference type="Pfam" id="PF14343"/>
    </source>
</evidence>
<sequence>MVYKVDAVFPDQMFNFVGTKSNMIYYLKLFDDGLQKGYIVKGWYFIPKKFIEKTTLKIKLEDETMYMEIKNKKDGIYSVISPFLLICPSKSRVYLGDYEIDKVEKNTEVGAVLMPRFEKQGIYTGIVTQRFIQKDSFNSDDEIYVVISMGLQKTGGYSLVLQDYTVNENKVLINLYFKEPEKGSIVTQAFSVPSYSLNLGALKSGEYTIKVIVKTKKGEISFSKNIKVK</sequence>
<dbReference type="Proteomes" id="UP000242616">
    <property type="component" value="Unassembled WGS sequence"/>
</dbReference>
<gene>
    <name evidence="2" type="ORF">XJ44_06965</name>
</gene>
<feature type="domain" description="PrcB C-terminal" evidence="1">
    <location>
        <begin position="143"/>
        <end position="194"/>
    </location>
</feature>
<evidence type="ECO:0000313" key="3">
    <source>
        <dbReference type="Proteomes" id="UP000242616"/>
    </source>
</evidence>
<name>A0ABX3IG98_9BACT</name>
<proteinExistence type="predicted"/>
<protein>
    <recommendedName>
        <fullName evidence="1">PrcB C-terminal domain-containing protein</fullName>
    </recommendedName>
</protein>
<dbReference type="EMBL" id="LBFC01000022">
    <property type="protein sequence ID" value="ONN26851.1"/>
    <property type="molecule type" value="Genomic_DNA"/>
</dbReference>
<dbReference type="InterPro" id="IPR025748">
    <property type="entry name" value="PrcB_C_dom"/>
</dbReference>
<reference evidence="2 3" key="1">
    <citation type="submission" date="2015-06" db="EMBL/GenBank/DDBJ databases">
        <title>Genome sequencing of Thermotogales isolates from hydrothermal vents.</title>
        <authorList>
            <person name="Haverkamp T.H."/>
            <person name="Kublanov I.V."/>
            <person name="Nesbo C.L."/>
        </authorList>
    </citation>
    <scope>NUCLEOTIDE SEQUENCE [LARGE SCALE GENOMIC DNA]</scope>
    <source>
        <strain evidence="3">ik275mar</strain>
    </source>
</reference>
<comment type="caution">
    <text evidence="2">The sequence shown here is derived from an EMBL/GenBank/DDBJ whole genome shotgun (WGS) entry which is preliminary data.</text>
</comment>
<organism evidence="2 3">
    <name type="scientific">Thermosipho affectus</name>
    <dbReference type="NCBI Taxonomy" id="660294"/>
    <lineage>
        <taxon>Bacteria</taxon>
        <taxon>Thermotogati</taxon>
        <taxon>Thermotogota</taxon>
        <taxon>Thermotogae</taxon>
        <taxon>Thermotogales</taxon>
        <taxon>Fervidobacteriaceae</taxon>
        <taxon>Thermosipho</taxon>
    </lineage>
</organism>
<evidence type="ECO:0000313" key="2">
    <source>
        <dbReference type="EMBL" id="ONN26851.1"/>
    </source>
</evidence>
<keyword evidence="3" id="KW-1185">Reference proteome</keyword>